<dbReference type="InterPro" id="IPR013785">
    <property type="entry name" value="Aldolase_TIM"/>
</dbReference>
<dbReference type="InterPro" id="IPR007197">
    <property type="entry name" value="rSAM"/>
</dbReference>
<evidence type="ECO:0000313" key="8">
    <source>
        <dbReference type="Proteomes" id="UP001302349"/>
    </source>
</evidence>
<dbReference type="PANTHER" id="PTHR11228">
    <property type="entry name" value="RADICAL SAM DOMAIN PROTEIN"/>
    <property type="match status" value="1"/>
</dbReference>
<evidence type="ECO:0000313" key="7">
    <source>
        <dbReference type="EMBL" id="WOK09208.1"/>
    </source>
</evidence>
<dbReference type="PROSITE" id="PS51918">
    <property type="entry name" value="RADICAL_SAM"/>
    <property type="match status" value="1"/>
</dbReference>
<dbReference type="SFLD" id="SFLDG01067">
    <property type="entry name" value="SPASM/twitch_domain_containing"/>
    <property type="match status" value="1"/>
</dbReference>
<evidence type="ECO:0000259" key="6">
    <source>
        <dbReference type="PROSITE" id="PS51918"/>
    </source>
</evidence>
<keyword evidence="5" id="KW-0411">Iron-sulfur</keyword>
<name>A0ABZ0IVY3_9BACT</name>
<evidence type="ECO:0000256" key="4">
    <source>
        <dbReference type="ARBA" id="ARBA00023004"/>
    </source>
</evidence>
<dbReference type="InterPro" id="IPR058240">
    <property type="entry name" value="rSAM_sf"/>
</dbReference>
<dbReference type="Pfam" id="PF04055">
    <property type="entry name" value="Radical_SAM"/>
    <property type="match status" value="1"/>
</dbReference>
<dbReference type="SUPFAM" id="SSF102114">
    <property type="entry name" value="Radical SAM enzymes"/>
    <property type="match status" value="1"/>
</dbReference>
<dbReference type="EMBL" id="CP136051">
    <property type="protein sequence ID" value="WOK09208.1"/>
    <property type="molecule type" value="Genomic_DNA"/>
</dbReference>
<keyword evidence="4" id="KW-0408">Iron</keyword>
<gene>
    <name evidence="7" type="ORF">RT717_11225</name>
</gene>
<proteinExistence type="predicted"/>
<evidence type="ECO:0000256" key="1">
    <source>
        <dbReference type="ARBA" id="ARBA00001966"/>
    </source>
</evidence>
<comment type="cofactor">
    <cofactor evidence="1">
        <name>[4Fe-4S] cluster</name>
        <dbReference type="ChEBI" id="CHEBI:49883"/>
    </cofactor>
</comment>
<dbReference type="Gene3D" id="3.20.20.70">
    <property type="entry name" value="Aldolase class I"/>
    <property type="match status" value="1"/>
</dbReference>
<evidence type="ECO:0000256" key="5">
    <source>
        <dbReference type="ARBA" id="ARBA00023014"/>
    </source>
</evidence>
<feature type="domain" description="Radical SAM core" evidence="6">
    <location>
        <begin position="1"/>
        <end position="211"/>
    </location>
</feature>
<dbReference type="InterPro" id="IPR050377">
    <property type="entry name" value="Radical_SAM_PqqE_MftC-like"/>
</dbReference>
<evidence type="ECO:0000256" key="3">
    <source>
        <dbReference type="ARBA" id="ARBA00022723"/>
    </source>
</evidence>
<dbReference type="CDD" id="cd01335">
    <property type="entry name" value="Radical_SAM"/>
    <property type="match status" value="1"/>
</dbReference>
<protein>
    <submittedName>
        <fullName evidence="7">Radical SAM protein</fullName>
    </submittedName>
</protein>
<dbReference type="SFLD" id="SFLDS00029">
    <property type="entry name" value="Radical_SAM"/>
    <property type="match status" value="1"/>
</dbReference>
<organism evidence="7 8">
    <name type="scientific">Imperialibacter roseus</name>
    <dbReference type="NCBI Taxonomy" id="1324217"/>
    <lineage>
        <taxon>Bacteria</taxon>
        <taxon>Pseudomonadati</taxon>
        <taxon>Bacteroidota</taxon>
        <taxon>Cytophagia</taxon>
        <taxon>Cytophagales</taxon>
        <taxon>Flammeovirgaceae</taxon>
        <taxon>Imperialibacter</taxon>
    </lineage>
</organism>
<keyword evidence="2" id="KW-0949">S-adenosyl-L-methionine</keyword>
<dbReference type="PANTHER" id="PTHR11228:SF7">
    <property type="entry name" value="PQQA PEPTIDE CYCLASE"/>
    <property type="match status" value="1"/>
</dbReference>
<accession>A0ABZ0IVY3</accession>
<keyword evidence="8" id="KW-1185">Reference proteome</keyword>
<keyword evidence="3" id="KW-0479">Metal-binding</keyword>
<evidence type="ECO:0000256" key="2">
    <source>
        <dbReference type="ARBA" id="ARBA00022691"/>
    </source>
</evidence>
<sequence>MSRKIFQVHPSQYCNYSCSHCYSSSSPMMRGAVSVDIVLNAIADAADLGYNKLSVSGGEPLLVPYLKELLVSAKTKGMSTSLVTNGSFPEEKYQQLQGLVDTIGVSFDGFGALHNTVRQNQLAFEKASRFLGFAGKYFENVGMVYSLTDQSWESIPEVLELGKQNDISVFQVHPIEFHGRAKLSPSLSLSEGNLKRAYLLVNALEGQYEFPLQFDVLNKASAFGSMIPDISGEVATDIVDLLVMNERAEVLPYTYGMDLRWKVADLKRESLKRGWELFKQDLVVGFEHWCRNAIHKVDRVLFTPGFPYLTSSNQ</sequence>
<dbReference type="RefSeq" id="WP_317491828.1">
    <property type="nucleotide sequence ID" value="NZ_CP136051.1"/>
</dbReference>
<reference evidence="7 8" key="1">
    <citation type="journal article" date="2023" name="Microbiol. Resour. Announc.">
        <title>Complete Genome Sequence of Imperialibacter roseus strain P4T.</title>
        <authorList>
            <person name="Tizabi D.R."/>
            <person name="Bachvaroff T."/>
            <person name="Hill R.T."/>
        </authorList>
    </citation>
    <scope>NUCLEOTIDE SEQUENCE [LARGE SCALE GENOMIC DNA]</scope>
    <source>
        <strain evidence="7 8">P4T</strain>
    </source>
</reference>
<dbReference type="Proteomes" id="UP001302349">
    <property type="component" value="Chromosome"/>
</dbReference>